<accession>A0A0L0DV15</accession>
<dbReference type="GO" id="GO:0006508">
    <property type="term" value="P:proteolysis"/>
    <property type="evidence" value="ECO:0007669"/>
    <property type="project" value="UniProtKB-KW"/>
</dbReference>
<name>A0A0L0DV15_THETB</name>
<dbReference type="Gene3D" id="3.90.1720.30">
    <property type="entry name" value="PPPDE domains"/>
    <property type="match status" value="1"/>
</dbReference>
<dbReference type="OrthoDB" id="412286at2759"/>
<dbReference type="PANTHER" id="PTHR12378">
    <property type="entry name" value="DESUMOYLATING ISOPEPTIDASE"/>
    <property type="match status" value="1"/>
</dbReference>
<dbReference type="InterPro" id="IPR008580">
    <property type="entry name" value="PPPDE_dom"/>
</dbReference>
<dbReference type="GO" id="GO:0101005">
    <property type="term" value="F:deubiquitinase activity"/>
    <property type="evidence" value="ECO:0007669"/>
    <property type="project" value="TreeGrafter"/>
</dbReference>
<keyword evidence="2" id="KW-0645">Protease</keyword>
<evidence type="ECO:0000256" key="3">
    <source>
        <dbReference type="ARBA" id="ARBA00022801"/>
    </source>
</evidence>
<evidence type="ECO:0000256" key="1">
    <source>
        <dbReference type="ARBA" id="ARBA00008140"/>
    </source>
</evidence>
<keyword evidence="7" id="KW-1185">Reference proteome</keyword>
<sequence length="250" mass="25633">MASLVELEAKVAELKAEVAAAQARGDMEAVAAAAAAYTQLSVEIEEASVREAAAGSSKKAEREQTEANARTKAQAGEQVVLHVYDLAAGALPAANRAASLVGLGAYHGGIEVYGAEVYFTFDAGIVTCAPGGNTAHVYNSAAVLGETMLSRRKVKAVISQMRRDGWIADNYDLLNRNCLHFARAFVEALGLPGDAVPAKLNRLAGIGSKLDAAARAVAGTSLSFLRAATSFASSSAATSSGGYTPPEASG</sequence>
<proteinExistence type="inferred from homology"/>
<dbReference type="OMA" id="HFCEAFC"/>
<dbReference type="SMART" id="SM01179">
    <property type="entry name" value="DUF862"/>
    <property type="match status" value="1"/>
</dbReference>
<dbReference type="GeneID" id="25561760"/>
<evidence type="ECO:0000256" key="2">
    <source>
        <dbReference type="ARBA" id="ARBA00022670"/>
    </source>
</evidence>
<reference evidence="6 7" key="1">
    <citation type="submission" date="2010-05" db="EMBL/GenBank/DDBJ databases">
        <title>The Genome Sequence of Thecamonas trahens ATCC 50062.</title>
        <authorList>
            <consortium name="The Broad Institute Genome Sequencing Platform"/>
            <person name="Russ C."/>
            <person name="Cuomo C."/>
            <person name="Shea T."/>
            <person name="Young S.K."/>
            <person name="Zeng Q."/>
            <person name="Koehrsen M."/>
            <person name="Haas B."/>
            <person name="Borodovsky M."/>
            <person name="Guigo R."/>
            <person name="Alvarado L."/>
            <person name="Berlin A."/>
            <person name="Bochicchio J."/>
            <person name="Borenstein D."/>
            <person name="Chapman S."/>
            <person name="Chen Z."/>
            <person name="Freedman E."/>
            <person name="Gellesch M."/>
            <person name="Goldberg J."/>
            <person name="Griggs A."/>
            <person name="Gujja S."/>
            <person name="Heilman E."/>
            <person name="Heiman D."/>
            <person name="Hepburn T."/>
            <person name="Howarth C."/>
            <person name="Jen D."/>
            <person name="Larson L."/>
            <person name="Mehta T."/>
            <person name="Park D."/>
            <person name="Pearson M."/>
            <person name="Roberts A."/>
            <person name="Saif S."/>
            <person name="Shenoy N."/>
            <person name="Sisk P."/>
            <person name="Stolte C."/>
            <person name="Sykes S."/>
            <person name="Thomson T."/>
            <person name="Walk T."/>
            <person name="White J."/>
            <person name="Yandava C."/>
            <person name="Burger G."/>
            <person name="Gray M.W."/>
            <person name="Holland P.W.H."/>
            <person name="King N."/>
            <person name="Lang F.B.F."/>
            <person name="Roger A.J."/>
            <person name="Ruiz-Trillo I."/>
            <person name="Lander E."/>
            <person name="Nusbaum C."/>
        </authorList>
    </citation>
    <scope>NUCLEOTIDE SEQUENCE [LARGE SCALE GENOMIC DNA]</scope>
    <source>
        <strain evidence="6 7">ATCC 50062</strain>
    </source>
</reference>
<dbReference type="Pfam" id="PF05903">
    <property type="entry name" value="Peptidase_C97"/>
    <property type="match status" value="1"/>
</dbReference>
<dbReference type="PANTHER" id="PTHR12378:SF80">
    <property type="entry name" value="IP06716P-RELATED"/>
    <property type="match status" value="1"/>
</dbReference>
<comment type="similarity">
    <text evidence="1">Belongs to the DeSI family.</text>
</comment>
<keyword evidence="3" id="KW-0378">Hydrolase</keyword>
<feature type="region of interest" description="Disordered" evidence="4">
    <location>
        <begin position="52"/>
        <end position="73"/>
    </location>
</feature>
<evidence type="ECO:0000256" key="4">
    <source>
        <dbReference type="SAM" id="MobiDB-lite"/>
    </source>
</evidence>
<evidence type="ECO:0000313" key="7">
    <source>
        <dbReference type="Proteomes" id="UP000054408"/>
    </source>
</evidence>
<gene>
    <name evidence="6" type="ORF">AMSG_02049</name>
</gene>
<protein>
    <recommendedName>
        <fullName evidence="5">PPPDE domain-containing protein</fullName>
    </recommendedName>
</protein>
<evidence type="ECO:0000313" key="6">
    <source>
        <dbReference type="EMBL" id="KNC56037.1"/>
    </source>
</evidence>
<dbReference type="RefSeq" id="XP_013761081.1">
    <property type="nucleotide sequence ID" value="XM_013905627.1"/>
</dbReference>
<dbReference type="eggNOG" id="KOG0324">
    <property type="taxonomic scope" value="Eukaryota"/>
</dbReference>
<dbReference type="PROSITE" id="PS51858">
    <property type="entry name" value="PPPDE"/>
    <property type="match status" value="1"/>
</dbReference>
<feature type="domain" description="PPPDE" evidence="5">
    <location>
        <begin position="77"/>
        <end position="233"/>
    </location>
</feature>
<dbReference type="STRING" id="461836.A0A0L0DV15"/>
<dbReference type="AlphaFoldDB" id="A0A0L0DV15"/>
<dbReference type="GO" id="GO:0016579">
    <property type="term" value="P:protein deubiquitination"/>
    <property type="evidence" value="ECO:0007669"/>
    <property type="project" value="TreeGrafter"/>
</dbReference>
<organism evidence="6 7">
    <name type="scientific">Thecamonas trahens ATCC 50062</name>
    <dbReference type="NCBI Taxonomy" id="461836"/>
    <lineage>
        <taxon>Eukaryota</taxon>
        <taxon>Apusozoa</taxon>
        <taxon>Apusomonadida</taxon>
        <taxon>Apusomonadidae</taxon>
        <taxon>Thecamonas</taxon>
    </lineage>
</organism>
<dbReference type="InterPro" id="IPR042266">
    <property type="entry name" value="PPPDE_sf"/>
</dbReference>
<dbReference type="Proteomes" id="UP000054408">
    <property type="component" value="Unassembled WGS sequence"/>
</dbReference>
<dbReference type="EMBL" id="GL349440">
    <property type="protein sequence ID" value="KNC56037.1"/>
    <property type="molecule type" value="Genomic_DNA"/>
</dbReference>
<evidence type="ECO:0000259" key="5">
    <source>
        <dbReference type="PROSITE" id="PS51858"/>
    </source>
</evidence>